<evidence type="ECO:0000313" key="4">
    <source>
        <dbReference type="EMBL" id="CAE0271007.1"/>
    </source>
</evidence>
<evidence type="ECO:0000256" key="1">
    <source>
        <dbReference type="ARBA" id="ARBA00011738"/>
    </source>
</evidence>
<keyword evidence="2" id="KW-0812">Transmembrane</keyword>
<dbReference type="InterPro" id="IPR013097">
    <property type="entry name" value="Dabb"/>
</dbReference>
<evidence type="ECO:0000256" key="2">
    <source>
        <dbReference type="SAM" id="Phobius"/>
    </source>
</evidence>
<dbReference type="InterPro" id="IPR011008">
    <property type="entry name" value="Dimeric_a/b-barrel"/>
</dbReference>
<dbReference type="PANTHER" id="PTHR33178:SF10">
    <property type="entry name" value="STRESS-RESPONSE A_B BARREL DOMAIN-CONTAINING PROTEIN"/>
    <property type="match status" value="1"/>
</dbReference>
<dbReference type="PANTHER" id="PTHR33178">
    <property type="match status" value="1"/>
</dbReference>
<protein>
    <recommendedName>
        <fullName evidence="3">Stress-response A/B barrel domain-containing protein</fullName>
    </recommendedName>
</protein>
<dbReference type="EMBL" id="HBIB01050543">
    <property type="protein sequence ID" value="CAE0271007.1"/>
    <property type="molecule type" value="Transcribed_RNA"/>
</dbReference>
<accession>A0A7S3GMA4</accession>
<dbReference type="Pfam" id="PF07876">
    <property type="entry name" value="Dabb"/>
    <property type="match status" value="1"/>
</dbReference>
<dbReference type="Gene3D" id="3.30.70.100">
    <property type="match status" value="1"/>
</dbReference>
<keyword evidence="2" id="KW-0472">Membrane</keyword>
<dbReference type="InterPro" id="IPR044662">
    <property type="entry name" value="HS1/DABB1-like"/>
</dbReference>
<keyword evidence="2" id="KW-1133">Transmembrane helix</keyword>
<proteinExistence type="predicted"/>
<sequence>MEHIVLFSFKSNTTAEQIDQCEREVLALREVVPCIIDISFGRNFTDRGKQYTHALVARLASAESLEEYQTHPSHQRVLKDYIRPIVEDVLAIDFSAPRLAGLTRVKCDKGGRQIKLRNLFLLGAVVLMYHYFIEKK</sequence>
<dbReference type="AlphaFoldDB" id="A0A7S3GMA4"/>
<dbReference type="PROSITE" id="PS51502">
    <property type="entry name" value="S_R_A_B_BARREL"/>
    <property type="match status" value="1"/>
</dbReference>
<reference evidence="4" key="1">
    <citation type="submission" date="2021-01" db="EMBL/GenBank/DDBJ databases">
        <authorList>
            <person name="Corre E."/>
            <person name="Pelletier E."/>
            <person name="Niang G."/>
            <person name="Scheremetjew M."/>
            <person name="Finn R."/>
            <person name="Kale V."/>
            <person name="Holt S."/>
            <person name="Cochrane G."/>
            <person name="Meng A."/>
            <person name="Brown T."/>
            <person name="Cohen L."/>
        </authorList>
    </citation>
    <scope>NUCLEOTIDE SEQUENCE</scope>
    <source>
        <strain evidence="4">NIES-2562</strain>
    </source>
</reference>
<name>A0A7S3GMA4_9EUKA</name>
<organism evidence="4">
    <name type="scientific">Palpitomonas bilix</name>
    <dbReference type="NCBI Taxonomy" id="652834"/>
    <lineage>
        <taxon>Eukaryota</taxon>
        <taxon>Eukaryota incertae sedis</taxon>
    </lineage>
</organism>
<dbReference type="SMART" id="SM00886">
    <property type="entry name" value="Dabb"/>
    <property type="match status" value="1"/>
</dbReference>
<gene>
    <name evidence="4" type="ORF">PBIL07802_LOCUS33362</name>
</gene>
<evidence type="ECO:0000259" key="3">
    <source>
        <dbReference type="PROSITE" id="PS51502"/>
    </source>
</evidence>
<comment type="subunit">
    <text evidence="1">Homodimer.</text>
</comment>
<feature type="domain" description="Stress-response A/B barrel" evidence="3">
    <location>
        <begin position="1"/>
        <end position="94"/>
    </location>
</feature>
<feature type="transmembrane region" description="Helical" evidence="2">
    <location>
        <begin position="116"/>
        <end position="133"/>
    </location>
</feature>
<dbReference type="SUPFAM" id="SSF54909">
    <property type="entry name" value="Dimeric alpha+beta barrel"/>
    <property type="match status" value="1"/>
</dbReference>